<keyword evidence="2" id="KW-1185">Reference proteome</keyword>
<organism evidence="1 2">
    <name type="scientific">Melastoma candidum</name>
    <dbReference type="NCBI Taxonomy" id="119954"/>
    <lineage>
        <taxon>Eukaryota</taxon>
        <taxon>Viridiplantae</taxon>
        <taxon>Streptophyta</taxon>
        <taxon>Embryophyta</taxon>
        <taxon>Tracheophyta</taxon>
        <taxon>Spermatophyta</taxon>
        <taxon>Magnoliopsida</taxon>
        <taxon>eudicotyledons</taxon>
        <taxon>Gunneridae</taxon>
        <taxon>Pentapetalae</taxon>
        <taxon>rosids</taxon>
        <taxon>malvids</taxon>
        <taxon>Myrtales</taxon>
        <taxon>Melastomataceae</taxon>
        <taxon>Melastomatoideae</taxon>
        <taxon>Melastomateae</taxon>
        <taxon>Melastoma</taxon>
    </lineage>
</organism>
<proteinExistence type="predicted"/>
<reference evidence="2" key="1">
    <citation type="journal article" date="2023" name="Front. Plant Sci.">
        <title>Chromosomal-level genome assembly of Melastoma candidum provides insights into trichome evolution.</title>
        <authorList>
            <person name="Zhong Y."/>
            <person name="Wu W."/>
            <person name="Sun C."/>
            <person name="Zou P."/>
            <person name="Liu Y."/>
            <person name="Dai S."/>
            <person name="Zhou R."/>
        </authorList>
    </citation>
    <scope>NUCLEOTIDE SEQUENCE [LARGE SCALE GENOMIC DNA]</scope>
</reference>
<dbReference type="EMBL" id="CM042889">
    <property type="protein sequence ID" value="KAI4321563.1"/>
    <property type="molecule type" value="Genomic_DNA"/>
</dbReference>
<dbReference type="Proteomes" id="UP001057402">
    <property type="component" value="Chromosome 10"/>
</dbReference>
<evidence type="ECO:0000313" key="1">
    <source>
        <dbReference type="EMBL" id="KAI4321563.1"/>
    </source>
</evidence>
<gene>
    <name evidence="1" type="ORF">MLD38_034929</name>
</gene>
<protein>
    <submittedName>
        <fullName evidence="1">Uncharacterized protein</fullName>
    </submittedName>
</protein>
<accession>A0ACB9MC19</accession>
<sequence length="211" mass="23137">MELVFSRILSNIQSFNPYFYDWNIIKVRYCDESSFTGGAETVNPATKLHFRGGRIFIAIVEDLLTKGMEHARNAILSVCSAGGLTAIVNCDKFHSLWPHNTKVKHLGHAGFFIKAKGVPGNQHTEAFHVEVVATHGSAKNLPASCTSGMKPDLVSKTSHTPNSLVRQTPQSSGVHVTAVCPNFLIGVPIPKCTAKRRRIIIQGIPQRKSYS</sequence>
<name>A0ACB9MC19_9MYRT</name>
<comment type="caution">
    <text evidence="1">The sequence shown here is derived from an EMBL/GenBank/DDBJ whole genome shotgun (WGS) entry which is preliminary data.</text>
</comment>
<evidence type="ECO:0000313" key="2">
    <source>
        <dbReference type="Proteomes" id="UP001057402"/>
    </source>
</evidence>